<organism evidence="1 2">
    <name type="scientific">Riccia fluitans</name>
    <dbReference type="NCBI Taxonomy" id="41844"/>
    <lineage>
        <taxon>Eukaryota</taxon>
        <taxon>Viridiplantae</taxon>
        <taxon>Streptophyta</taxon>
        <taxon>Embryophyta</taxon>
        <taxon>Marchantiophyta</taxon>
        <taxon>Marchantiopsida</taxon>
        <taxon>Marchantiidae</taxon>
        <taxon>Marchantiales</taxon>
        <taxon>Ricciaceae</taxon>
        <taxon>Riccia</taxon>
    </lineage>
</organism>
<dbReference type="Proteomes" id="UP001605036">
    <property type="component" value="Unassembled WGS sequence"/>
</dbReference>
<reference evidence="1 2" key="1">
    <citation type="submission" date="2024-09" db="EMBL/GenBank/DDBJ databases">
        <title>Chromosome-scale assembly of Riccia fluitans.</title>
        <authorList>
            <person name="Paukszto L."/>
            <person name="Sawicki J."/>
            <person name="Karawczyk K."/>
            <person name="Piernik-Szablinska J."/>
            <person name="Szczecinska M."/>
            <person name="Mazdziarz M."/>
        </authorList>
    </citation>
    <scope>NUCLEOTIDE SEQUENCE [LARGE SCALE GENOMIC DNA]</scope>
    <source>
        <strain evidence="1">Rf_01</strain>
        <tissue evidence="1">Aerial parts of the thallus</tissue>
    </source>
</reference>
<dbReference type="EMBL" id="JBHFFA010000008">
    <property type="protein sequence ID" value="KAL2608305.1"/>
    <property type="molecule type" value="Genomic_DNA"/>
</dbReference>
<protein>
    <submittedName>
        <fullName evidence="1">Uncharacterized protein</fullName>
    </submittedName>
</protein>
<comment type="caution">
    <text evidence="1">The sequence shown here is derived from an EMBL/GenBank/DDBJ whole genome shotgun (WGS) entry which is preliminary data.</text>
</comment>
<evidence type="ECO:0000313" key="1">
    <source>
        <dbReference type="EMBL" id="KAL2608305.1"/>
    </source>
</evidence>
<name>A0ABD1XHQ0_9MARC</name>
<evidence type="ECO:0000313" key="2">
    <source>
        <dbReference type="Proteomes" id="UP001605036"/>
    </source>
</evidence>
<keyword evidence="2" id="KW-1185">Reference proteome</keyword>
<sequence length="71" mass="7890">MSEESDLVVLDTTSCIHLQGAFQDDEGLLPVLHFGILVCRELHLVPYDAGDMMAFQSPSCLKIVFIVHCQI</sequence>
<accession>A0ABD1XHQ0</accession>
<proteinExistence type="predicted"/>
<gene>
    <name evidence="1" type="ORF">R1flu_026878</name>
</gene>
<dbReference type="AlphaFoldDB" id="A0ABD1XHQ0"/>